<accession>A0AAQ4E6K5</accession>
<dbReference type="InterPro" id="IPR024079">
    <property type="entry name" value="MetalloPept_cat_dom_sf"/>
</dbReference>
<dbReference type="PANTHER" id="PTHR11733:SF241">
    <property type="entry name" value="GH26575P-RELATED"/>
    <property type="match status" value="1"/>
</dbReference>
<proteinExistence type="predicted"/>
<dbReference type="SUPFAM" id="SSF55486">
    <property type="entry name" value="Metalloproteases ('zincins'), catalytic domain"/>
    <property type="match status" value="1"/>
</dbReference>
<dbReference type="InterPro" id="IPR018497">
    <property type="entry name" value="Peptidase_M13_C"/>
</dbReference>
<keyword evidence="3" id="KW-1185">Reference proteome</keyword>
<dbReference type="Gene3D" id="3.40.390.10">
    <property type="entry name" value="Collagenase (Catalytic Domain)"/>
    <property type="match status" value="1"/>
</dbReference>
<dbReference type="PANTHER" id="PTHR11733">
    <property type="entry name" value="ZINC METALLOPROTEASE FAMILY M13 NEPRILYSIN-RELATED"/>
    <property type="match status" value="1"/>
</dbReference>
<dbReference type="GO" id="GO:0016485">
    <property type="term" value="P:protein processing"/>
    <property type="evidence" value="ECO:0007669"/>
    <property type="project" value="TreeGrafter"/>
</dbReference>
<sequence>MIRALKRKLVNTPWFKDPLRTVALRKAKRFRIVVGYPKEFYKNSEVEALYAEYPDVGEDFIKAYLQIKRLLAHRGLKGNETKYLEISLPNASYQFGRHLITINVGMMHPPFYIVGSPAAINYGAIGQVLCHEVMHAFDVLGITKDHRGLRIKVNDTETMQEYEKRVLCLRRSYQRAESELRARSLAHKTDSEGLADYAGILLAYDAFRELPFRNRTQTVPSVGLNAEQTFFVAHCIKWCQEDKTSRVREDQALYWNLRSRCIVPLQNMPEFANAFSCKPGDYMNPAERCEFW</sequence>
<reference evidence="2 3" key="1">
    <citation type="journal article" date="2023" name="Arcadia Sci">
        <title>De novo assembly of a long-read Amblyomma americanum tick genome.</title>
        <authorList>
            <person name="Chou S."/>
            <person name="Poskanzer K.E."/>
            <person name="Rollins M."/>
            <person name="Thuy-Boun P.S."/>
        </authorList>
    </citation>
    <scope>NUCLEOTIDE SEQUENCE [LARGE SCALE GENOMIC DNA]</scope>
    <source>
        <strain evidence="2">F_SG_1</strain>
        <tissue evidence="2">Salivary glands</tissue>
    </source>
</reference>
<dbReference type="AlphaFoldDB" id="A0AAQ4E6K5"/>
<dbReference type="PROSITE" id="PS51885">
    <property type="entry name" value="NEPRILYSIN"/>
    <property type="match status" value="1"/>
</dbReference>
<name>A0AAQ4E6K5_AMBAM</name>
<dbReference type="InterPro" id="IPR000718">
    <property type="entry name" value="Peptidase_M13"/>
</dbReference>
<dbReference type="GO" id="GO:0005886">
    <property type="term" value="C:plasma membrane"/>
    <property type="evidence" value="ECO:0007669"/>
    <property type="project" value="TreeGrafter"/>
</dbReference>
<dbReference type="Pfam" id="PF01431">
    <property type="entry name" value="Peptidase_M13"/>
    <property type="match status" value="1"/>
</dbReference>
<dbReference type="PRINTS" id="PR00786">
    <property type="entry name" value="NEPRILYSIN"/>
</dbReference>
<evidence type="ECO:0000313" key="2">
    <source>
        <dbReference type="EMBL" id="KAK8770325.1"/>
    </source>
</evidence>
<evidence type="ECO:0000259" key="1">
    <source>
        <dbReference type="Pfam" id="PF01431"/>
    </source>
</evidence>
<dbReference type="GO" id="GO:0004222">
    <property type="term" value="F:metalloendopeptidase activity"/>
    <property type="evidence" value="ECO:0007669"/>
    <property type="project" value="InterPro"/>
</dbReference>
<organism evidence="2 3">
    <name type="scientific">Amblyomma americanum</name>
    <name type="common">Lone star tick</name>
    <dbReference type="NCBI Taxonomy" id="6943"/>
    <lineage>
        <taxon>Eukaryota</taxon>
        <taxon>Metazoa</taxon>
        <taxon>Ecdysozoa</taxon>
        <taxon>Arthropoda</taxon>
        <taxon>Chelicerata</taxon>
        <taxon>Arachnida</taxon>
        <taxon>Acari</taxon>
        <taxon>Parasitiformes</taxon>
        <taxon>Ixodida</taxon>
        <taxon>Ixodoidea</taxon>
        <taxon>Ixodidae</taxon>
        <taxon>Amblyomminae</taxon>
        <taxon>Amblyomma</taxon>
    </lineage>
</organism>
<comment type="caution">
    <text evidence="2">The sequence shown here is derived from an EMBL/GenBank/DDBJ whole genome shotgun (WGS) entry which is preliminary data.</text>
</comment>
<dbReference type="EMBL" id="JARKHS020021301">
    <property type="protein sequence ID" value="KAK8770325.1"/>
    <property type="molecule type" value="Genomic_DNA"/>
</dbReference>
<dbReference type="Proteomes" id="UP001321473">
    <property type="component" value="Unassembled WGS sequence"/>
</dbReference>
<evidence type="ECO:0000313" key="3">
    <source>
        <dbReference type="Proteomes" id="UP001321473"/>
    </source>
</evidence>
<protein>
    <recommendedName>
        <fullName evidence="1">Peptidase M13 C-terminal domain-containing protein</fullName>
    </recommendedName>
</protein>
<gene>
    <name evidence="2" type="ORF">V5799_013210</name>
</gene>
<feature type="domain" description="Peptidase M13 C-terminal" evidence="1">
    <location>
        <begin position="90"/>
        <end position="290"/>
    </location>
</feature>